<sequence>MRPWYLYHSSRRTEIMKRFVPLLYFGPNPTTIFRVHRLLVVTTSCQVTSSLSFFWGLPPFNCLVPIREHRSLKRCELSR</sequence>
<organism evidence="1 2">
    <name type="scientific">Engystomops pustulosus</name>
    <name type="common">Tungara frog</name>
    <name type="synonym">Physalaemus pustulosus</name>
    <dbReference type="NCBI Taxonomy" id="76066"/>
    <lineage>
        <taxon>Eukaryota</taxon>
        <taxon>Metazoa</taxon>
        <taxon>Chordata</taxon>
        <taxon>Craniata</taxon>
        <taxon>Vertebrata</taxon>
        <taxon>Euteleostomi</taxon>
        <taxon>Amphibia</taxon>
        <taxon>Batrachia</taxon>
        <taxon>Anura</taxon>
        <taxon>Neobatrachia</taxon>
        <taxon>Hyloidea</taxon>
        <taxon>Leptodactylidae</taxon>
        <taxon>Leiuperinae</taxon>
        <taxon>Engystomops</taxon>
    </lineage>
</organism>
<reference evidence="1" key="1">
    <citation type="thesis" date="2020" institute="ProQuest LLC" country="789 East Eisenhower Parkway, Ann Arbor, MI, USA">
        <title>Comparative Genomics and Chromosome Evolution.</title>
        <authorList>
            <person name="Mudd A.B."/>
        </authorList>
    </citation>
    <scope>NUCLEOTIDE SEQUENCE</scope>
    <source>
        <strain evidence="1">237g6f4</strain>
        <tissue evidence="1">Blood</tissue>
    </source>
</reference>
<name>A0AAV7A1P0_ENGPU</name>
<evidence type="ECO:0000313" key="1">
    <source>
        <dbReference type="EMBL" id="KAG8553682.1"/>
    </source>
</evidence>
<evidence type="ECO:0000313" key="2">
    <source>
        <dbReference type="Proteomes" id="UP000824782"/>
    </source>
</evidence>
<proteinExistence type="predicted"/>
<protein>
    <submittedName>
        <fullName evidence="1">Uncharacterized protein</fullName>
    </submittedName>
</protein>
<comment type="caution">
    <text evidence="1">The sequence shown here is derived from an EMBL/GenBank/DDBJ whole genome shotgun (WGS) entry which is preliminary data.</text>
</comment>
<keyword evidence="2" id="KW-1185">Reference proteome</keyword>
<gene>
    <name evidence="1" type="ORF">GDO81_003511</name>
</gene>
<dbReference type="Proteomes" id="UP000824782">
    <property type="component" value="Unassembled WGS sequence"/>
</dbReference>
<accession>A0AAV7A1P0</accession>
<dbReference type="EMBL" id="WNYA01000010">
    <property type="protein sequence ID" value="KAG8553682.1"/>
    <property type="molecule type" value="Genomic_DNA"/>
</dbReference>
<dbReference type="AlphaFoldDB" id="A0AAV7A1P0"/>